<evidence type="ECO:0000313" key="2">
    <source>
        <dbReference type="Proteomes" id="UP000814128"/>
    </source>
</evidence>
<comment type="caution">
    <text evidence="1">The sequence shown here is derived from an EMBL/GenBank/DDBJ whole genome shotgun (WGS) entry which is preliminary data.</text>
</comment>
<dbReference type="Proteomes" id="UP000814128">
    <property type="component" value="Unassembled WGS sequence"/>
</dbReference>
<gene>
    <name evidence="1" type="ORF">K488DRAFT_9968</name>
</gene>
<reference evidence="1" key="2">
    <citation type="journal article" date="2022" name="New Phytol.">
        <title>Evolutionary transition to the ectomycorrhizal habit in the genomes of a hyperdiverse lineage of mushroom-forming fungi.</title>
        <authorList>
            <person name="Looney B."/>
            <person name="Miyauchi S."/>
            <person name="Morin E."/>
            <person name="Drula E."/>
            <person name="Courty P.E."/>
            <person name="Kohler A."/>
            <person name="Kuo A."/>
            <person name="LaButti K."/>
            <person name="Pangilinan J."/>
            <person name="Lipzen A."/>
            <person name="Riley R."/>
            <person name="Andreopoulos W."/>
            <person name="He G."/>
            <person name="Johnson J."/>
            <person name="Nolan M."/>
            <person name="Tritt A."/>
            <person name="Barry K.W."/>
            <person name="Grigoriev I.V."/>
            <person name="Nagy L.G."/>
            <person name="Hibbett D."/>
            <person name="Henrissat B."/>
            <person name="Matheny P.B."/>
            <person name="Labbe J."/>
            <person name="Martin F.M."/>
        </authorList>
    </citation>
    <scope>NUCLEOTIDE SEQUENCE</scope>
    <source>
        <strain evidence="1">EC-137</strain>
    </source>
</reference>
<protein>
    <submittedName>
        <fullName evidence="1">Uncharacterized protein</fullName>
    </submittedName>
</protein>
<organism evidence="1 2">
    <name type="scientific">Vararia minispora EC-137</name>
    <dbReference type="NCBI Taxonomy" id="1314806"/>
    <lineage>
        <taxon>Eukaryota</taxon>
        <taxon>Fungi</taxon>
        <taxon>Dikarya</taxon>
        <taxon>Basidiomycota</taxon>
        <taxon>Agaricomycotina</taxon>
        <taxon>Agaricomycetes</taxon>
        <taxon>Russulales</taxon>
        <taxon>Lachnocladiaceae</taxon>
        <taxon>Vararia</taxon>
    </lineage>
</organism>
<reference evidence="1" key="1">
    <citation type="submission" date="2021-02" db="EMBL/GenBank/DDBJ databases">
        <authorList>
            <consortium name="DOE Joint Genome Institute"/>
            <person name="Ahrendt S."/>
            <person name="Looney B.P."/>
            <person name="Miyauchi S."/>
            <person name="Morin E."/>
            <person name="Drula E."/>
            <person name="Courty P.E."/>
            <person name="Chicoki N."/>
            <person name="Fauchery L."/>
            <person name="Kohler A."/>
            <person name="Kuo A."/>
            <person name="Labutti K."/>
            <person name="Pangilinan J."/>
            <person name="Lipzen A."/>
            <person name="Riley R."/>
            <person name="Andreopoulos W."/>
            <person name="He G."/>
            <person name="Johnson J."/>
            <person name="Barry K.W."/>
            <person name="Grigoriev I.V."/>
            <person name="Nagy L."/>
            <person name="Hibbett D."/>
            <person name="Henrissat B."/>
            <person name="Matheny P.B."/>
            <person name="Labbe J."/>
            <person name="Martin F."/>
        </authorList>
    </citation>
    <scope>NUCLEOTIDE SEQUENCE</scope>
    <source>
        <strain evidence="1">EC-137</strain>
    </source>
</reference>
<keyword evidence="2" id="KW-1185">Reference proteome</keyword>
<name>A0ACB8Q4B2_9AGAM</name>
<dbReference type="EMBL" id="MU274458">
    <property type="protein sequence ID" value="KAI0026512.1"/>
    <property type="molecule type" value="Genomic_DNA"/>
</dbReference>
<sequence length="101" mass="11509">KNLRARAYRVYKPVATRAKPVSTRTPPEVEVTRRIPRDPLLTLPPLSSKPPEFTPVGRLTAKNVGKLKLNSDGFLWPEEEKLFYHVLALNQEALAFDDSQR</sequence>
<feature type="non-terminal residue" evidence="1">
    <location>
        <position position="101"/>
    </location>
</feature>
<evidence type="ECO:0000313" key="1">
    <source>
        <dbReference type="EMBL" id="KAI0026512.1"/>
    </source>
</evidence>
<proteinExistence type="predicted"/>
<feature type="non-terminal residue" evidence="1">
    <location>
        <position position="1"/>
    </location>
</feature>
<accession>A0ACB8Q4B2</accession>